<evidence type="ECO:0000313" key="3">
    <source>
        <dbReference type="EMBL" id="KEQ61468.1"/>
    </source>
</evidence>
<evidence type="ECO:0000313" key="4">
    <source>
        <dbReference type="Proteomes" id="UP000030672"/>
    </source>
</evidence>
<accession>A0A074VLP7</accession>
<gene>
    <name evidence="3" type="ORF">M437DRAFT_67404</name>
</gene>
<proteinExistence type="predicted"/>
<dbReference type="EMBL" id="KL584838">
    <property type="protein sequence ID" value="KEQ61468.1"/>
    <property type="molecule type" value="Genomic_DNA"/>
</dbReference>
<organism evidence="3 4">
    <name type="scientific">Aureobasidium melanogenum (strain CBS 110374)</name>
    <name type="common">Aureobasidium pullulans var. melanogenum</name>
    <dbReference type="NCBI Taxonomy" id="1043003"/>
    <lineage>
        <taxon>Eukaryota</taxon>
        <taxon>Fungi</taxon>
        <taxon>Dikarya</taxon>
        <taxon>Ascomycota</taxon>
        <taxon>Pezizomycotina</taxon>
        <taxon>Dothideomycetes</taxon>
        <taxon>Dothideomycetidae</taxon>
        <taxon>Dothideales</taxon>
        <taxon>Saccotheciaceae</taxon>
        <taxon>Aureobasidium</taxon>
    </lineage>
</organism>
<evidence type="ECO:0000256" key="2">
    <source>
        <dbReference type="SAM" id="MobiDB-lite"/>
    </source>
</evidence>
<dbReference type="AlphaFoldDB" id="A0A074VLP7"/>
<name>A0A074VLP7_AURM1</name>
<protein>
    <submittedName>
        <fullName evidence="3">Uncharacterized protein</fullName>
    </submittedName>
</protein>
<feature type="compositionally biased region" description="Basic and acidic residues" evidence="2">
    <location>
        <begin position="413"/>
        <end position="422"/>
    </location>
</feature>
<sequence length="720" mass="80514">MDMEGVSLNPVSDPPPEQVRRDISALQISLNSLVEALQDLQVDARDTPNMLTAEQLQRRFSESLGAFKEYLADAQKLNHTFQSLSDLLQRVQALTTEVERLQTQVNEEHTLSKVTAAIHASQEKTVQAFHDLSTDEYEVARLRNESRVRQGIDTKMDQFQLRAQERTELDIYRRQQSQVDAGQISARERAELDNFRQQKSYLESIQLAVRERSELDNLRQQQPLQLTVRDIQELATLRSERAQFQAVQLSAQDRADLATLRSQQSLQLTVNERAELVSLRNQRQQFNSLQLASNERTQLALLQEENKILREQKVSADKMRLDSSERSELENLRRQANQALTQLGEVHQVVVGTEASEGILHKVDNIENTLSTGKDAEQRNLTTFIPRTLRGISDSMTKVLNIVEKLPTDAESELPHKGRRTNEQLVGSNIIPRAERSSPPQEGHHRRSLSHSSSRASLATHELRHGHFKGAFNAVVRPSRSRTTLTGGSEMDVESTYGARASVVSPLPRVPEHHPFVPPSGPGTIPSRPDPQHGHTADLPVHSRDDIVTIIPVASPASTEITVNVRMSDALASTLRRRPNTVLFDNAIKVGDGSDQIGGYLPFATGLSTAVTKRFVEELVSIICVAVDERYEQLPKDVQKTMCMYNKMLKGGAQAADEYACLSCIRANRICLKKGKLSTTRFVMFIAPLRNPLSPDDLAHWVTDPSKAANLAPTAILSRG</sequence>
<keyword evidence="4" id="KW-1185">Reference proteome</keyword>
<feature type="coiled-coil region" evidence="1">
    <location>
        <begin position="84"/>
        <end position="111"/>
    </location>
</feature>
<dbReference type="GeneID" id="63918304"/>
<feature type="region of interest" description="Disordered" evidence="2">
    <location>
        <begin position="513"/>
        <end position="541"/>
    </location>
</feature>
<evidence type="ECO:0000256" key="1">
    <source>
        <dbReference type="SAM" id="Coils"/>
    </source>
</evidence>
<feature type="region of interest" description="Disordered" evidence="2">
    <location>
        <begin position="411"/>
        <end position="457"/>
    </location>
</feature>
<dbReference type="RefSeq" id="XP_040878491.1">
    <property type="nucleotide sequence ID" value="XM_041024931.1"/>
</dbReference>
<dbReference type="Proteomes" id="UP000030672">
    <property type="component" value="Unassembled WGS sequence"/>
</dbReference>
<feature type="compositionally biased region" description="Basic and acidic residues" evidence="2">
    <location>
        <begin position="530"/>
        <end position="541"/>
    </location>
</feature>
<dbReference type="HOGENOM" id="CLU_383994_0_0_1"/>
<keyword evidence="1" id="KW-0175">Coiled coil</keyword>
<reference evidence="3 4" key="1">
    <citation type="journal article" date="2014" name="BMC Genomics">
        <title>Genome sequencing of four Aureobasidium pullulans varieties: biotechnological potential, stress tolerance, and description of new species.</title>
        <authorList>
            <person name="Gostin Ar C."/>
            <person name="Ohm R.A."/>
            <person name="Kogej T."/>
            <person name="Sonjak S."/>
            <person name="Turk M."/>
            <person name="Zajc J."/>
            <person name="Zalar P."/>
            <person name="Grube M."/>
            <person name="Sun H."/>
            <person name="Han J."/>
            <person name="Sharma A."/>
            <person name="Chiniquy J."/>
            <person name="Ngan C.Y."/>
            <person name="Lipzen A."/>
            <person name="Barry K."/>
            <person name="Grigoriev I.V."/>
            <person name="Gunde-Cimerman N."/>
        </authorList>
    </citation>
    <scope>NUCLEOTIDE SEQUENCE [LARGE SCALE GENOMIC DNA]</scope>
    <source>
        <strain evidence="3 4">CBS 110374</strain>
    </source>
</reference>
<feature type="coiled-coil region" evidence="1">
    <location>
        <begin position="292"/>
        <end position="349"/>
    </location>
</feature>